<accession>A0ABN4HF12</accession>
<reference evidence="1 2" key="1">
    <citation type="journal article" date="2015" name="Genome Announc.">
        <title>De Novo Genome Sequence of Yersinia aleksiciae Y159T.</title>
        <authorList>
            <person name="Sprague L.D."/>
            <person name="Neubauer H."/>
        </authorList>
    </citation>
    <scope>NUCLEOTIDE SEQUENCE [LARGE SCALE GENOMIC DNA]</scope>
    <source>
        <strain evidence="1 2">159</strain>
    </source>
</reference>
<organism evidence="1 2">
    <name type="scientific">Yersinia aleksiciae</name>
    <dbReference type="NCBI Taxonomy" id="263819"/>
    <lineage>
        <taxon>Bacteria</taxon>
        <taxon>Pseudomonadati</taxon>
        <taxon>Pseudomonadota</taxon>
        <taxon>Gammaproteobacteria</taxon>
        <taxon>Enterobacterales</taxon>
        <taxon>Yersiniaceae</taxon>
        <taxon>Yersinia</taxon>
    </lineage>
</organism>
<gene>
    <name evidence="1" type="ORF">ACZ76_15760</name>
</gene>
<keyword evidence="2" id="KW-1185">Reference proteome</keyword>
<evidence type="ECO:0000313" key="2">
    <source>
        <dbReference type="Proteomes" id="UP000069914"/>
    </source>
</evidence>
<dbReference type="Proteomes" id="UP000069914">
    <property type="component" value="Chromosome"/>
</dbReference>
<dbReference type="EMBL" id="CP011975">
    <property type="protein sequence ID" value="AKP34873.1"/>
    <property type="molecule type" value="Genomic_DNA"/>
</dbReference>
<proteinExistence type="predicted"/>
<dbReference type="GeneID" id="61903682"/>
<sequence length="135" mass="14073">MKEGTTVRYQRFFTTDGEGDYSELVFDDGVNPPVHATFPAAMGAAVAGETLLVPFGSLRQNLMLGHPHATEQEMLQALHISGAITLVQQDVASLGRIINEVTVGTGKVTPSSRAQLIESLDGGGGGDGIAGHAAR</sequence>
<dbReference type="RefSeq" id="WP_048619770.1">
    <property type="nucleotide sequence ID" value="NZ_CABHQD010000082.1"/>
</dbReference>
<evidence type="ECO:0000313" key="1">
    <source>
        <dbReference type="EMBL" id="AKP34873.1"/>
    </source>
</evidence>
<protein>
    <submittedName>
        <fullName evidence="1">Uncharacterized protein</fullName>
    </submittedName>
</protein>
<name>A0ABN4HF12_YERAE</name>